<evidence type="ECO:0000256" key="4">
    <source>
        <dbReference type="SAM" id="MobiDB-lite"/>
    </source>
</evidence>
<feature type="compositionally biased region" description="Low complexity" evidence="4">
    <location>
        <begin position="103"/>
        <end position="113"/>
    </location>
</feature>
<reference evidence="8" key="1">
    <citation type="journal article" date="2021" name="J Fungi (Basel)">
        <title>Virulence traits and population genomics of the black yeast Aureobasidium melanogenum.</title>
        <authorList>
            <person name="Cernosa A."/>
            <person name="Sun X."/>
            <person name="Gostincar C."/>
            <person name="Fang C."/>
            <person name="Gunde-Cimerman N."/>
            <person name="Song Z."/>
        </authorList>
    </citation>
    <scope>NUCLEOTIDE SEQUENCE</scope>
    <source>
        <strain evidence="8">EXF-9911</strain>
    </source>
</reference>
<feature type="region of interest" description="Disordered" evidence="4">
    <location>
        <begin position="133"/>
        <end position="160"/>
    </location>
</feature>
<evidence type="ECO:0000313" key="8">
    <source>
        <dbReference type="EMBL" id="KAG9667589.1"/>
    </source>
</evidence>
<feature type="compositionally biased region" description="Polar residues" evidence="4">
    <location>
        <begin position="1008"/>
        <end position="1018"/>
    </location>
</feature>
<feature type="domain" description="POPLD" evidence="6">
    <location>
        <begin position="802"/>
        <end position="907"/>
    </location>
</feature>
<feature type="compositionally biased region" description="Polar residues" evidence="4">
    <location>
        <begin position="13"/>
        <end position="35"/>
    </location>
</feature>
<dbReference type="Pfam" id="PF22770">
    <property type="entry name" value="POP1_C"/>
    <property type="match status" value="1"/>
</dbReference>
<feature type="non-terminal residue" evidence="8">
    <location>
        <position position="1"/>
    </location>
</feature>
<name>A0A9P8DZ78_AURME</name>
<comment type="caution">
    <text evidence="8">The sequence shown here is derived from an EMBL/GenBank/DDBJ whole genome shotgun (WGS) entry which is preliminary data.</text>
</comment>
<dbReference type="Pfam" id="PF06978">
    <property type="entry name" value="POP1_N"/>
    <property type="match status" value="1"/>
</dbReference>
<gene>
    <name evidence="8" type="ORF">KCU76_g17683</name>
</gene>
<dbReference type="GO" id="GO:0000172">
    <property type="term" value="C:ribonuclease MRP complex"/>
    <property type="evidence" value="ECO:0007669"/>
    <property type="project" value="InterPro"/>
</dbReference>
<evidence type="ECO:0000313" key="9">
    <source>
        <dbReference type="Proteomes" id="UP000779574"/>
    </source>
</evidence>
<evidence type="ECO:0000259" key="5">
    <source>
        <dbReference type="Pfam" id="PF06978"/>
    </source>
</evidence>
<dbReference type="PANTHER" id="PTHR22731:SF3">
    <property type="entry name" value="RIBONUCLEASES P_MRP PROTEIN SUBUNIT POP1"/>
    <property type="match status" value="1"/>
</dbReference>
<dbReference type="InterPro" id="IPR009723">
    <property type="entry name" value="Pop1_N"/>
</dbReference>
<evidence type="ECO:0000256" key="2">
    <source>
        <dbReference type="ARBA" id="ARBA00022694"/>
    </source>
</evidence>
<evidence type="ECO:0000256" key="3">
    <source>
        <dbReference type="ARBA" id="ARBA00023242"/>
    </source>
</evidence>
<proteinExistence type="predicted"/>
<dbReference type="GO" id="GO:0001682">
    <property type="term" value="P:tRNA 5'-leader removal"/>
    <property type="evidence" value="ECO:0007669"/>
    <property type="project" value="InterPro"/>
</dbReference>
<keyword evidence="3" id="KW-0539">Nucleus</keyword>
<dbReference type="PANTHER" id="PTHR22731">
    <property type="entry name" value="RIBONUCLEASES P/MRP PROTEIN SUBUNIT POP1"/>
    <property type="match status" value="1"/>
</dbReference>
<sequence>MEVAAYMPYRQHTFQPDFNPHYSQYQESRSQTSHPVSVHSVMANQYQDVRRAGQREAPQQSSASSTAPTSQDDVNKPSLPSISNLLGIADGDRASQSSQETGSPSQQAQAQAYYSSATTESAFGQGYVTLAEPMTTSRGPLPPSPPPMRSDSVVETAHSPTSVAGQSYFLGSSLNNVEPHQQRSMPVKRHSVPMPNGGMYTTSPYTIAAYNSSPSAMSTSSYYSADGVYGMNGVYQQRPLPSNFPPVIPGAVIAASSIPAPNMWEHHHYIAPSSQATMAPRAEQGGQQIGQKRKGNSTDGGGWRNKRQKTQRDARTLAAQTSSKAFKNGELDVGAFVKAREYEIRALEEGMARARKGLTQRAFQQVPKDLRRRTASHNAKRVPKRLRRQAVREMAEDNTPTVTSRRRKPSGHMRLRIDTVNRLRTLGRKNKLSPDQGIVARSLQPKKNKLASPPVPKAKYRKRQIHKTWLPTHMFHAKRAHMTPPSQPLWRFALPLTSTVKSYRPTHRASKDRGAVAWDTSYMSTVSIHGNQQSIESLCRALGVGLSDAAWTPRGQRWRQGSRIWQGWLYERDMYPTHPIAPATIVWRAEPNSSAKQSRQILIRIHPSAFSQLWDELTRLVKIQKPQLTVEDLRFEIGSIEIAGPASTEALTSALCPVNTSEGDKTSAEKHWPLLAGIQTPSALPANALLAFDISDPRLHHPPRTASSATETQQFQNQLLELLTEWPFDTAQTTPGIFDRARRQACCRALQSQKNITRRKSAATPGAYPEALPQDPRIPIMAFPSPALPRSKPGNKERTSCSWVVLLPWKTVPAVWQSLMYYPISTGGQVRMGGLEEQRQIAFETGVPWFPGDFPGTKAGDLWEASESAKRKAQWEAKPKGKRVEWDSVALGPDRKGEDGNGWACDWGCCSESTTGEKDDATSKIHHIAPSLARSVISGQATSIERLSHAVSTVRITLLGRGTAEPCARIYRLPIVHGTDKLSMRDQWLALDPARTNSCTQKKKRQRSLPSSVLKSTSPADVQRQLAADLLQPPQSDNQHDCCPPLPGKEDLIGFVTKGEFSLTEGRGVAIGSVFVQALTEAVNATDKEPFICIVRNAGEPVGRLGRLGFV</sequence>
<feature type="compositionally biased region" description="Low complexity" evidence="4">
    <location>
        <begin position="57"/>
        <end position="71"/>
    </location>
</feature>
<feature type="region of interest" description="Disordered" evidence="4">
    <location>
        <begin position="50"/>
        <end position="113"/>
    </location>
</feature>
<dbReference type="Proteomes" id="UP000779574">
    <property type="component" value="Unassembled WGS sequence"/>
</dbReference>
<feature type="region of interest" description="Disordered" evidence="4">
    <location>
        <begin position="275"/>
        <end position="321"/>
    </location>
</feature>
<feature type="region of interest" description="Disordered" evidence="4">
    <location>
        <begin position="13"/>
        <end position="37"/>
    </location>
</feature>
<keyword evidence="2" id="KW-0819">tRNA processing</keyword>
<dbReference type="InterPro" id="IPR012590">
    <property type="entry name" value="POPLD_dom"/>
</dbReference>
<evidence type="ECO:0000259" key="7">
    <source>
        <dbReference type="Pfam" id="PF22770"/>
    </source>
</evidence>
<comment type="subcellular location">
    <subcellularLocation>
        <location evidence="1">Nucleus</location>
    </subcellularLocation>
</comment>
<dbReference type="OrthoDB" id="442863at2759"/>
<dbReference type="Pfam" id="PF08170">
    <property type="entry name" value="POPLD"/>
    <property type="match status" value="1"/>
</dbReference>
<reference evidence="8" key="2">
    <citation type="submission" date="2021-08" db="EMBL/GenBank/DDBJ databases">
        <authorList>
            <person name="Gostincar C."/>
            <person name="Sun X."/>
            <person name="Song Z."/>
            <person name="Gunde-Cimerman N."/>
        </authorList>
    </citation>
    <scope>NUCLEOTIDE SEQUENCE</scope>
    <source>
        <strain evidence="8">EXF-9911</strain>
    </source>
</reference>
<dbReference type="GO" id="GO:0005655">
    <property type="term" value="C:nucleolar ribonuclease P complex"/>
    <property type="evidence" value="ECO:0007669"/>
    <property type="project" value="InterPro"/>
</dbReference>
<feature type="domain" description="Pop1 N-terminal" evidence="5">
    <location>
        <begin position="336"/>
        <end position="530"/>
    </location>
</feature>
<protein>
    <submittedName>
        <fullName evidence="8">POPLD-domain-containing protein</fullName>
    </submittedName>
</protein>
<dbReference type="EMBL" id="JAHFXF010001427">
    <property type="protein sequence ID" value="KAG9667589.1"/>
    <property type="molecule type" value="Genomic_DNA"/>
</dbReference>
<organism evidence="8 9">
    <name type="scientific">Aureobasidium melanogenum</name>
    <name type="common">Aureobasidium pullulans var. melanogenum</name>
    <dbReference type="NCBI Taxonomy" id="46634"/>
    <lineage>
        <taxon>Eukaryota</taxon>
        <taxon>Fungi</taxon>
        <taxon>Dikarya</taxon>
        <taxon>Ascomycota</taxon>
        <taxon>Pezizomycotina</taxon>
        <taxon>Dothideomycetes</taxon>
        <taxon>Dothideomycetidae</taxon>
        <taxon>Dothideales</taxon>
        <taxon>Saccotheciaceae</taxon>
        <taxon>Aureobasidium</taxon>
    </lineage>
</organism>
<dbReference type="InterPro" id="IPR055079">
    <property type="entry name" value="POP1_C"/>
</dbReference>
<feature type="domain" description="POP1 C-terminal" evidence="7">
    <location>
        <begin position="952"/>
        <end position="1108"/>
    </location>
</feature>
<accession>A0A9P8DZ78</accession>
<evidence type="ECO:0000256" key="1">
    <source>
        <dbReference type="ARBA" id="ARBA00004123"/>
    </source>
</evidence>
<dbReference type="AlphaFoldDB" id="A0A9P8DZ78"/>
<feature type="region of interest" description="Disordered" evidence="4">
    <location>
        <begin position="999"/>
        <end position="1018"/>
    </location>
</feature>
<evidence type="ECO:0000259" key="6">
    <source>
        <dbReference type="Pfam" id="PF08170"/>
    </source>
</evidence>
<dbReference type="InterPro" id="IPR039182">
    <property type="entry name" value="Pop1"/>
</dbReference>